<feature type="transmembrane region" description="Helical" evidence="5">
    <location>
        <begin position="105"/>
        <end position="126"/>
    </location>
</feature>
<evidence type="ECO:0000259" key="6">
    <source>
        <dbReference type="Pfam" id="PF06271"/>
    </source>
</evidence>
<feature type="transmembrane region" description="Helical" evidence="5">
    <location>
        <begin position="65"/>
        <end position="84"/>
    </location>
</feature>
<protein>
    <submittedName>
        <fullName evidence="7">RDD family protein</fullName>
    </submittedName>
</protein>
<dbReference type="InterPro" id="IPR010432">
    <property type="entry name" value="RDD"/>
</dbReference>
<dbReference type="AlphaFoldDB" id="A0A238JCH2"/>
<evidence type="ECO:0000313" key="7">
    <source>
        <dbReference type="EMBL" id="SMX28299.1"/>
    </source>
</evidence>
<keyword evidence="3 5" id="KW-1133">Transmembrane helix</keyword>
<reference evidence="8" key="1">
    <citation type="submission" date="2017-05" db="EMBL/GenBank/DDBJ databases">
        <authorList>
            <person name="Rodrigo-Torres L."/>
            <person name="Arahal R. D."/>
            <person name="Lucena T."/>
        </authorList>
    </citation>
    <scope>NUCLEOTIDE SEQUENCE [LARGE SCALE GENOMIC DNA]</scope>
    <source>
        <strain evidence="8">CECT 8649</strain>
    </source>
</reference>
<name>A0A238JCH2_9RHOB</name>
<evidence type="ECO:0000313" key="8">
    <source>
        <dbReference type="Proteomes" id="UP000225972"/>
    </source>
</evidence>
<evidence type="ECO:0000256" key="5">
    <source>
        <dbReference type="SAM" id="Phobius"/>
    </source>
</evidence>
<feature type="domain" description="RDD" evidence="6">
    <location>
        <begin position="23"/>
        <end position="138"/>
    </location>
</feature>
<evidence type="ECO:0000256" key="4">
    <source>
        <dbReference type="ARBA" id="ARBA00023136"/>
    </source>
</evidence>
<evidence type="ECO:0000256" key="2">
    <source>
        <dbReference type="ARBA" id="ARBA00022692"/>
    </source>
</evidence>
<dbReference type="RefSeq" id="WP_176556029.1">
    <property type="nucleotide sequence ID" value="NZ_FXXP01000002.1"/>
</dbReference>
<organism evidence="7 8">
    <name type="scientific">Pelagimonas phthalicica</name>
    <dbReference type="NCBI Taxonomy" id="1037362"/>
    <lineage>
        <taxon>Bacteria</taxon>
        <taxon>Pseudomonadati</taxon>
        <taxon>Pseudomonadota</taxon>
        <taxon>Alphaproteobacteria</taxon>
        <taxon>Rhodobacterales</taxon>
        <taxon>Roseobacteraceae</taxon>
        <taxon>Pelagimonas</taxon>
    </lineage>
</organism>
<dbReference type="Proteomes" id="UP000225972">
    <property type="component" value="Unassembled WGS sequence"/>
</dbReference>
<keyword evidence="8" id="KW-1185">Reference proteome</keyword>
<dbReference type="GO" id="GO:0016020">
    <property type="term" value="C:membrane"/>
    <property type="evidence" value="ECO:0007669"/>
    <property type="project" value="UniProtKB-SubCell"/>
</dbReference>
<feature type="transmembrane region" description="Helical" evidence="5">
    <location>
        <begin position="35"/>
        <end position="59"/>
    </location>
</feature>
<sequence>MYSEPLSHLPDPQRQAEFYEGVAFKRGIAWFVDSAIILAITLPIALFTVVGLFFIPLFYIVIGFLYRWFTIASGSATWGMRLMAVELRDAYGRRLDGTQALLHTAGYSITMTTVILQIISIGLMLFSERGQSLTDMFLGTTALNLRA</sequence>
<dbReference type="Pfam" id="PF06271">
    <property type="entry name" value="RDD"/>
    <property type="match status" value="1"/>
</dbReference>
<dbReference type="EMBL" id="FXXP01000002">
    <property type="protein sequence ID" value="SMX28299.1"/>
    <property type="molecule type" value="Genomic_DNA"/>
</dbReference>
<evidence type="ECO:0000256" key="3">
    <source>
        <dbReference type="ARBA" id="ARBA00022989"/>
    </source>
</evidence>
<keyword evidence="4 5" id="KW-0472">Membrane</keyword>
<proteinExistence type="predicted"/>
<accession>A0A238JCH2</accession>
<comment type="subcellular location">
    <subcellularLocation>
        <location evidence="1">Membrane</location>
        <topology evidence="1">Multi-pass membrane protein</topology>
    </subcellularLocation>
</comment>
<keyword evidence="2 5" id="KW-0812">Transmembrane</keyword>
<gene>
    <name evidence="7" type="ORF">TRP8649_02415</name>
</gene>
<evidence type="ECO:0000256" key="1">
    <source>
        <dbReference type="ARBA" id="ARBA00004141"/>
    </source>
</evidence>